<protein>
    <submittedName>
        <fullName evidence="5">AraC family transcriptional regulator</fullName>
    </submittedName>
</protein>
<dbReference type="RefSeq" id="WP_265127730.1">
    <property type="nucleotide sequence ID" value="NZ_JAPCHY010000007.1"/>
</dbReference>
<dbReference type="PROSITE" id="PS01124">
    <property type="entry name" value="HTH_ARAC_FAMILY_2"/>
    <property type="match status" value="1"/>
</dbReference>
<dbReference type="Proteomes" id="UP001209922">
    <property type="component" value="Unassembled WGS sequence"/>
</dbReference>
<evidence type="ECO:0000256" key="3">
    <source>
        <dbReference type="ARBA" id="ARBA00023163"/>
    </source>
</evidence>
<dbReference type="Pfam" id="PF12833">
    <property type="entry name" value="HTH_18"/>
    <property type="match status" value="1"/>
</dbReference>
<dbReference type="PANTHER" id="PTHR46796">
    <property type="entry name" value="HTH-TYPE TRANSCRIPTIONAL ACTIVATOR RHAS-RELATED"/>
    <property type="match status" value="1"/>
</dbReference>
<dbReference type="Gene3D" id="1.10.10.60">
    <property type="entry name" value="Homeodomain-like"/>
    <property type="match status" value="1"/>
</dbReference>
<proteinExistence type="predicted"/>
<evidence type="ECO:0000313" key="5">
    <source>
        <dbReference type="EMBL" id="MCW4472746.1"/>
    </source>
</evidence>
<dbReference type="SUPFAM" id="SSF46689">
    <property type="entry name" value="Homeodomain-like"/>
    <property type="match status" value="2"/>
</dbReference>
<keyword evidence="2" id="KW-0238">DNA-binding</keyword>
<keyword evidence="1" id="KW-0805">Transcription regulation</keyword>
<dbReference type="EMBL" id="JAPCHY010000007">
    <property type="protein sequence ID" value="MCW4472746.1"/>
    <property type="molecule type" value="Genomic_DNA"/>
</dbReference>
<evidence type="ECO:0000256" key="2">
    <source>
        <dbReference type="ARBA" id="ARBA00023125"/>
    </source>
</evidence>
<reference evidence="5 6" key="1">
    <citation type="submission" date="2022-10" db="EMBL/GenBank/DDBJ databases">
        <title>Xanthomonas sp. H13-6.</title>
        <authorList>
            <person name="Liu X."/>
            <person name="Deng Z."/>
            <person name="Jiang Y."/>
            <person name="Yu T."/>
            <person name="Ai J."/>
        </authorList>
    </citation>
    <scope>NUCLEOTIDE SEQUENCE [LARGE SCALE GENOMIC DNA]</scope>
    <source>
        <strain evidence="5 6">H13-6</strain>
    </source>
</reference>
<name>A0ABT3JWB6_9XANT</name>
<keyword evidence="3" id="KW-0804">Transcription</keyword>
<dbReference type="InterPro" id="IPR018060">
    <property type="entry name" value="HTH_AraC"/>
</dbReference>
<gene>
    <name evidence="5" type="ORF">OK345_09530</name>
</gene>
<dbReference type="InterPro" id="IPR009057">
    <property type="entry name" value="Homeodomain-like_sf"/>
</dbReference>
<dbReference type="InterPro" id="IPR050204">
    <property type="entry name" value="AraC_XylS_family_regulators"/>
</dbReference>
<comment type="caution">
    <text evidence="5">The sequence shown here is derived from an EMBL/GenBank/DDBJ whole genome shotgun (WGS) entry which is preliminary data.</text>
</comment>
<dbReference type="PANTHER" id="PTHR46796:SF2">
    <property type="entry name" value="TRANSCRIPTIONAL REGULATORY PROTEIN"/>
    <property type="match status" value="1"/>
</dbReference>
<accession>A0ABT3JWB6</accession>
<keyword evidence="6" id="KW-1185">Reference proteome</keyword>
<evidence type="ECO:0000313" key="6">
    <source>
        <dbReference type="Proteomes" id="UP001209922"/>
    </source>
</evidence>
<sequence length="244" mass="26476">MTPSCPLSFRSYDASGVPHRHRHVQLVLPVRGELEMEIEGRGGRLDVLHGAVVVPGSRHVQCGRGQNRFLVVDCDAGDLPAEVLEQGQRTPYMVLPAAVRRLAEFVELASPGPGVPAEVARHALPLLLQAFSAAPGSGGMRLGALCRRIELSPGESWPVERMARLAGMSASALHARFRSELGQTPQAWLSQLRLRWAQEQLATGTLPIAQIAGLAGYSDQSALTRAMRRDLGVTPGEYRRRQLS</sequence>
<dbReference type="SMART" id="SM00342">
    <property type="entry name" value="HTH_ARAC"/>
    <property type="match status" value="1"/>
</dbReference>
<feature type="domain" description="HTH araC/xylS-type" evidence="4">
    <location>
        <begin position="143"/>
        <end position="241"/>
    </location>
</feature>
<organism evidence="5 6">
    <name type="scientific">Xanthomonas chitinilytica</name>
    <dbReference type="NCBI Taxonomy" id="2989819"/>
    <lineage>
        <taxon>Bacteria</taxon>
        <taxon>Pseudomonadati</taxon>
        <taxon>Pseudomonadota</taxon>
        <taxon>Gammaproteobacteria</taxon>
        <taxon>Lysobacterales</taxon>
        <taxon>Lysobacteraceae</taxon>
        <taxon>Xanthomonas</taxon>
    </lineage>
</organism>
<evidence type="ECO:0000259" key="4">
    <source>
        <dbReference type="PROSITE" id="PS01124"/>
    </source>
</evidence>
<evidence type="ECO:0000256" key="1">
    <source>
        <dbReference type="ARBA" id="ARBA00023015"/>
    </source>
</evidence>